<name>A0ABP9NXX7_9PSEU</name>
<protein>
    <submittedName>
        <fullName evidence="1">Sugar ABC transporter substrate-binding protein</fullName>
    </submittedName>
</protein>
<reference evidence="2" key="1">
    <citation type="journal article" date="2019" name="Int. J. Syst. Evol. Microbiol.">
        <title>The Global Catalogue of Microorganisms (GCM) 10K type strain sequencing project: providing services to taxonomists for standard genome sequencing and annotation.</title>
        <authorList>
            <consortium name="The Broad Institute Genomics Platform"/>
            <consortium name="The Broad Institute Genome Sequencing Center for Infectious Disease"/>
            <person name="Wu L."/>
            <person name="Ma J."/>
        </authorList>
    </citation>
    <scope>NUCLEOTIDE SEQUENCE [LARGE SCALE GENOMIC DNA]</scope>
    <source>
        <strain evidence="2">JCM 18302</strain>
    </source>
</reference>
<dbReference type="Gene3D" id="3.40.190.10">
    <property type="entry name" value="Periplasmic binding protein-like II"/>
    <property type="match status" value="2"/>
</dbReference>
<dbReference type="PANTHER" id="PTHR43649:SF12">
    <property type="entry name" value="DIACETYLCHITOBIOSE BINDING PROTEIN DASA"/>
    <property type="match status" value="1"/>
</dbReference>
<proteinExistence type="predicted"/>
<accession>A0ABP9NXX7</accession>
<dbReference type="InterPro" id="IPR050490">
    <property type="entry name" value="Bact_solute-bd_prot1"/>
</dbReference>
<dbReference type="PANTHER" id="PTHR43649">
    <property type="entry name" value="ARABINOSE-BINDING PROTEIN-RELATED"/>
    <property type="match status" value="1"/>
</dbReference>
<organism evidence="1 2">
    <name type="scientific">Pseudonocardia adelaidensis</name>
    <dbReference type="NCBI Taxonomy" id="648754"/>
    <lineage>
        <taxon>Bacteria</taxon>
        <taxon>Bacillati</taxon>
        <taxon>Actinomycetota</taxon>
        <taxon>Actinomycetes</taxon>
        <taxon>Pseudonocardiales</taxon>
        <taxon>Pseudonocardiaceae</taxon>
        <taxon>Pseudonocardia</taxon>
    </lineage>
</organism>
<evidence type="ECO:0000313" key="1">
    <source>
        <dbReference type="EMBL" id="GAA5134742.1"/>
    </source>
</evidence>
<keyword evidence="2" id="KW-1185">Reference proteome</keyword>
<dbReference type="Proteomes" id="UP001500804">
    <property type="component" value="Unassembled WGS sequence"/>
</dbReference>
<dbReference type="SUPFAM" id="SSF53850">
    <property type="entry name" value="Periplasmic binding protein-like II"/>
    <property type="match status" value="1"/>
</dbReference>
<sequence>MSGCGLRTGSSPDTLNVLSLGDPFFYAVQSLLPEFEAQTGIKVSLEGPDYDTLNARATNSFLTGQTDIDVISPDSMWLSRFAENEWLLDLTDLVRRDAAEVDVADFVPSTLYSLSEWRGGLYTLPVAAYTSAVLYRPSVFAALGLQPPPSVPDAGWTWDEYLRCVRAIDGTDVAGTRMHGTVVCGSGPQPVTHMYSQVAASKGARWFRRFPADTPWDFTPQFAGEQSVASLQFWKDLFACSPPEAINYLWFDAGTAFGAGNVGIFYHWTAYAYLVQRTEYMGEVESAVVDDYALGVLPVQPGQQQVGNIGGYAFGIGARSEKQEQAWTFIKWATSKETQRKMALLPMRQFADFARSSLYDDDELVAAYPYLPAQLAAMQQGDGKQVRPPVQNYTTLETQIGRELNRMLGSDVPARETADAIQRAAEQIMTDEQFVPFSGSSYADTQQAMQDRLVALSA</sequence>
<evidence type="ECO:0000313" key="2">
    <source>
        <dbReference type="Proteomes" id="UP001500804"/>
    </source>
</evidence>
<comment type="caution">
    <text evidence="1">The sequence shown here is derived from an EMBL/GenBank/DDBJ whole genome shotgun (WGS) entry which is preliminary data.</text>
</comment>
<dbReference type="EMBL" id="BAABJO010000030">
    <property type="protein sequence ID" value="GAA5134742.1"/>
    <property type="molecule type" value="Genomic_DNA"/>
</dbReference>
<dbReference type="CDD" id="cd13585">
    <property type="entry name" value="PBP2_TMBP_like"/>
    <property type="match status" value="1"/>
</dbReference>
<dbReference type="InterPro" id="IPR006059">
    <property type="entry name" value="SBP"/>
</dbReference>
<gene>
    <name evidence="1" type="ORF">GCM10023320_63130</name>
</gene>
<dbReference type="Pfam" id="PF01547">
    <property type="entry name" value="SBP_bac_1"/>
    <property type="match status" value="1"/>
</dbReference>